<organism evidence="2">
    <name type="scientific">bioreactor metagenome</name>
    <dbReference type="NCBI Taxonomy" id="1076179"/>
    <lineage>
        <taxon>unclassified sequences</taxon>
        <taxon>metagenomes</taxon>
        <taxon>ecological metagenomes</taxon>
    </lineage>
</organism>
<dbReference type="EMBL" id="VSSQ01095322">
    <property type="protein sequence ID" value="MPN39477.1"/>
    <property type="molecule type" value="Genomic_DNA"/>
</dbReference>
<protein>
    <submittedName>
        <fullName evidence="2">Uncharacterized protein</fullName>
    </submittedName>
</protein>
<feature type="compositionally biased region" description="Basic and acidic residues" evidence="1">
    <location>
        <begin position="33"/>
        <end position="46"/>
    </location>
</feature>
<sequence>MRLQHSFGKERRLFEADDRGRKRRILRRRRHERRDADDERVHREKQLGVGVGRRRLERGDAEDERLHDRKQRLHVRRRRRRE</sequence>
<gene>
    <name evidence="2" type="ORF">SDC9_187005</name>
</gene>
<proteinExistence type="predicted"/>
<comment type="caution">
    <text evidence="2">The sequence shown here is derived from an EMBL/GenBank/DDBJ whole genome shotgun (WGS) entry which is preliminary data.</text>
</comment>
<accession>A0A645HKF6</accession>
<dbReference type="AlphaFoldDB" id="A0A645HKF6"/>
<evidence type="ECO:0000313" key="2">
    <source>
        <dbReference type="EMBL" id="MPN39477.1"/>
    </source>
</evidence>
<name>A0A645HKF6_9ZZZZ</name>
<reference evidence="2" key="1">
    <citation type="submission" date="2019-08" db="EMBL/GenBank/DDBJ databases">
        <authorList>
            <person name="Kucharzyk K."/>
            <person name="Murdoch R.W."/>
            <person name="Higgins S."/>
            <person name="Loffler F."/>
        </authorList>
    </citation>
    <scope>NUCLEOTIDE SEQUENCE</scope>
</reference>
<feature type="compositionally biased region" description="Basic residues" evidence="1">
    <location>
        <begin position="68"/>
        <end position="82"/>
    </location>
</feature>
<evidence type="ECO:0000256" key="1">
    <source>
        <dbReference type="SAM" id="MobiDB-lite"/>
    </source>
</evidence>
<feature type="region of interest" description="Disordered" evidence="1">
    <location>
        <begin position="29"/>
        <end position="82"/>
    </location>
</feature>